<gene>
    <name evidence="1" type="ORF">Klosneuvirus_1_231</name>
</gene>
<evidence type="ECO:0000313" key="1">
    <source>
        <dbReference type="EMBL" id="ARF11374.1"/>
    </source>
</evidence>
<name>A0A1V0SIA1_9VIRU</name>
<organism evidence="1">
    <name type="scientific">Klosneuvirus KNV1</name>
    <dbReference type="NCBI Taxonomy" id="1977640"/>
    <lineage>
        <taxon>Viruses</taxon>
        <taxon>Varidnaviria</taxon>
        <taxon>Bamfordvirae</taxon>
        <taxon>Nucleocytoviricota</taxon>
        <taxon>Megaviricetes</taxon>
        <taxon>Imitervirales</taxon>
        <taxon>Mimiviridae</taxon>
        <taxon>Klosneuvirinae</taxon>
        <taxon>Klosneuvirus</taxon>
    </lineage>
</organism>
<sequence length="173" mass="20471">MESTIKTAISFQKIKLKENHSIHRAGLIKIIEPDIIDQEMDLLEKELIDMMNSTYQPQIESWQRTRNILIRVQLLKNIYDNSPIQIIYTMSCKWKIRIILNDTQWMNLEDNKITDQVENIGLIMKFDMTTLNIIKENSIKYIEIHTNDKPLNEFYVILFAKLILLFADANITI</sequence>
<proteinExistence type="predicted"/>
<reference evidence="1" key="1">
    <citation type="journal article" date="2017" name="Science">
        <title>Giant viruses with an expanded complement of translation system components.</title>
        <authorList>
            <person name="Schulz F."/>
            <person name="Yutin N."/>
            <person name="Ivanova N.N."/>
            <person name="Ortega D.R."/>
            <person name="Lee T.K."/>
            <person name="Vierheilig J."/>
            <person name="Daims H."/>
            <person name="Horn M."/>
            <person name="Wagner M."/>
            <person name="Jensen G.J."/>
            <person name="Kyrpides N.C."/>
            <person name="Koonin E.V."/>
            <person name="Woyke T."/>
        </authorList>
    </citation>
    <scope>NUCLEOTIDE SEQUENCE</scope>
    <source>
        <strain evidence="1">KNV1</strain>
    </source>
</reference>
<protein>
    <submittedName>
        <fullName evidence="1">Uncharacterized protein</fullName>
    </submittedName>
</protein>
<dbReference type="EMBL" id="KY684108">
    <property type="protein sequence ID" value="ARF11374.1"/>
    <property type="molecule type" value="Genomic_DNA"/>
</dbReference>
<accession>A0A1V0SIA1</accession>